<evidence type="ECO:0000313" key="2">
    <source>
        <dbReference type="EMBL" id="OAD20192.1"/>
    </source>
</evidence>
<dbReference type="CDD" id="cd01822">
    <property type="entry name" value="Lysophospholipase_L1_like"/>
    <property type="match status" value="1"/>
</dbReference>
<dbReference type="Gene3D" id="3.40.50.1110">
    <property type="entry name" value="SGNH hydrolase"/>
    <property type="match status" value="1"/>
</dbReference>
<evidence type="ECO:0000259" key="1">
    <source>
        <dbReference type="Pfam" id="PF13472"/>
    </source>
</evidence>
<dbReference type="GO" id="GO:0004622">
    <property type="term" value="F:phosphatidylcholine lysophospholipase activity"/>
    <property type="evidence" value="ECO:0007669"/>
    <property type="project" value="TreeGrafter"/>
</dbReference>
<accession>A0A176RWN4</accession>
<dbReference type="PATRIC" id="fig|1003181.4.peg.5450"/>
<name>A0A176RWN4_9GAMM</name>
<dbReference type="Pfam" id="PF13472">
    <property type="entry name" value="Lipase_GDSL_2"/>
    <property type="match status" value="1"/>
</dbReference>
<protein>
    <submittedName>
        <fullName evidence="2">GDSL-like Lipase/Acylhydrolase</fullName>
    </submittedName>
</protein>
<proteinExistence type="predicted"/>
<dbReference type="EMBL" id="LUTY01002522">
    <property type="protein sequence ID" value="OAD20192.1"/>
    <property type="molecule type" value="Genomic_DNA"/>
</dbReference>
<dbReference type="AlphaFoldDB" id="A0A176RWN4"/>
<feature type="domain" description="SGNH hydrolase-type esterase" evidence="1">
    <location>
        <begin position="36"/>
        <end position="196"/>
    </location>
</feature>
<evidence type="ECO:0000313" key="3">
    <source>
        <dbReference type="Proteomes" id="UP000076962"/>
    </source>
</evidence>
<dbReference type="InterPro" id="IPR036514">
    <property type="entry name" value="SGNH_hydro_sf"/>
</dbReference>
<dbReference type="InterPro" id="IPR013830">
    <property type="entry name" value="SGNH_hydro"/>
</dbReference>
<comment type="caution">
    <text evidence="2">The sequence shown here is derived from an EMBL/GenBank/DDBJ whole genome shotgun (WGS) entry which is preliminary data.</text>
</comment>
<sequence length="214" mass="23762">MFKKPFFILCFMICSCSNPSTPPQETSLPYDMTLLVVGDSLSAAYGIAPEEGWVHLLEQRLQNKEYKYKVINASISGDTTSGGRTRLPKALQQYQPAIVILELGANDGLRGLNLKAMRDNLAAMIKQSQQIGAKVLLLGMRIPPNYGKTYTARFHQTYYDLAAAYHTPLVPFFLEGVAGDRALVQNDGIHPTAVAQERLLENVWSVLEEILTDN</sequence>
<reference evidence="2 3" key="1">
    <citation type="submission" date="2016-05" db="EMBL/GenBank/DDBJ databases">
        <title>Single-cell genome of chain-forming Candidatus Thiomargarita nelsonii and comparison to other large sulfur-oxidizing bacteria.</title>
        <authorList>
            <person name="Winkel M."/>
            <person name="Salman V."/>
            <person name="Woyke T."/>
            <person name="Schulz-Vogt H."/>
            <person name="Richter M."/>
            <person name="Flood B."/>
            <person name="Bailey J."/>
            <person name="Amann R."/>
            <person name="Mussmann M."/>
        </authorList>
    </citation>
    <scope>NUCLEOTIDE SEQUENCE [LARGE SCALE GENOMIC DNA]</scope>
    <source>
        <strain evidence="2 3">THI036</strain>
    </source>
</reference>
<keyword evidence="3" id="KW-1185">Reference proteome</keyword>
<dbReference type="InterPro" id="IPR051532">
    <property type="entry name" value="Ester_Hydrolysis_Enzymes"/>
</dbReference>
<dbReference type="PANTHER" id="PTHR30383">
    <property type="entry name" value="THIOESTERASE 1/PROTEASE 1/LYSOPHOSPHOLIPASE L1"/>
    <property type="match status" value="1"/>
</dbReference>
<dbReference type="SUPFAM" id="SSF52266">
    <property type="entry name" value="SGNH hydrolase"/>
    <property type="match status" value="1"/>
</dbReference>
<dbReference type="PROSITE" id="PS51257">
    <property type="entry name" value="PROKAR_LIPOPROTEIN"/>
    <property type="match status" value="1"/>
</dbReference>
<gene>
    <name evidence="2" type="ORF">THIOM_004127</name>
</gene>
<dbReference type="PANTHER" id="PTHR30383:SF24">
    <property type="entry name" value="THIOESTERASE 1_PROTEASE 1_LYSOPHOSPHOLIPASE L1"/>
    <property type="match status" value="1"/>
</dbReference>
<organism evidence="2 3">
    <name type="scientific">Candidatus Thiomargarita nelsonii</name>
    <dbReference type="NCBI Taxonomy" id="1003181"/>
    <lineage>
        <taxon>Bacteria</taxon>
        <taxon>Pseudomonadati</taxon>
        <taxon>Pseudomonadota</taxon>
        <taxon>Gammaproteobacteria</taxon>
        <taxon>Thiotrichales</taxon>
        <taxon>Thiotrichaceae</taxon>
        <taxon>Thiomargarita</taxon>
    </lineage>
</organism>
<dbReference type="Proteomes" id="UP000076962">
    <property type="component" value="Unassembled WGS sequence"/>
</dbReference>
<keyword evidence="2" id="KW-0378">Hydrolase</keyword>